<dbReference type="Proteomes" id="UP000245119">
    <property type="component" value="Linkage Group LG11"/>
</dbReference>
<evidence type="ECO:0000259" key="2">
    <source>
        <dbReference type="PROSITE" id="PS50853"/>
    </source>
</evidence>
<dbReference type="AlphaFoldDB" id="A0A2T7NKQ7"/>
<dbReference type="Gene3D" id="2.60.40.10">
    <property type="entry name" value="Immunoglobulins"/>
    <property type="match status" value="1"/>
</dbReference>
<dbReference type="STRING" id="400727.A0A2T7NKQ7"/>
<dbReference type="SUPFAM" id="SSF49265">
    <property type="entry name" value="Fibronectin type III"/>
    <property type="match status" value="1"/>
</dbReference>
<dbReference type="InterPro" id="IPR003961">
    <property type="entry name" value="FN3_dom"/>
</dbReference>
<sequence>MVRTYFLVDQVLPSRNLWHNRQKLMTKTGQDGCLLSPEPLLPGEMYNAGRRYKRQNRNTDIKIYQMQVRMSNWPRGATSPNESYYIMADSTQKTEMDFWWSNQKDFNRLETSCSSQFFMPDLPLKPNYIGNTGFGVVSGRVEVWLSKRPVYPSQPRFSSLNNTFPCVQSASSTQPVSDLYQCNLYITNFDRLLEHGDFLRITFRTEGGGYRELLDRNFNPPRSYATQTYRPINNSLSVEFRFDFKPPYHCDETHNCRSGETILDVPDITKVAPLRISWIGWVDDDSKMYRYSMEVFKMTKTTDNKLEIRVDRALLPIINREVFEANYTTQEYTPPEPGMYAIILEAGDKANNTKYVRRLCLYDPSSQITSDPSYRLYVTSASDASNYSYQSSLSTPVSVNWTNYFRNAFHEDNALLGEVLVYPTQLENGKKNIPRYGPLDDHQGRRTVDAITNKRGITNFKAGFAKDHDGGRNQSLTPTVPPSGWTDLGLNTTYTLPLDLRPSEADTVTVWVKATDVMGNERIERTQVTFDTSPPVVQNLRLYMNVPVPGVDFSSSFDLTAKDKESGVAYVLWTFRRGSGAVLYQEKVPGISADEQSCSRDFTRCDCTPTGHCFFFNQSYAFSNCHMMVEKENLSTESITVTADVTNMAGLVTRLTWTKQDITELNGTREYFPPQNVNVSLITGDSVMVTWTFPPSCFKRTALWVIANDRKVPVHKDATEFSLTGLDSDTFYTIHMVTEYEGNQQSDSESVSFNTSSAVKGSTGVSKIGETRIFKSGYTDINRR</sequence>
<feature type="region of interest" description="Disordered" evidence="1">
    <location>
        <begin position="462"/>
        <end position="482"/>
    </location>
</feature>
<dbReference type="InterPro" id="IPR036116">
    <property type="entry name" value="FN3_sf"/>
</dbReference>
<dbReference type="InterPro" id="IPR013783">
    <property type="entry name" value="Ig-like_fold"/>
</dbReference>
<proteinExistence type="predicted"/>
<protein>
    <recommendedName>
        <fullName evidence="2">Fibronectin type-III domain-containing protein</fullName>
    </recommendedName>
</protein>
<dbReference type="EMBL" id="PZQS01000011">
    <property type="protein sequence ID" value="PVD21757.1"/>
    <property type="molecule type" value="Genomic_DNA"/>
</dbReference>
<keyword evidence="4" id="KW-1185">Reference proteome</keyword>
<comment type="caution">
    <text evidence="3">The sequence shown here is derived from an EMBL/GenBank/DDBJ whole genome shotgun (WGS) entry which is preliminary data.</text>
</comment>
<dbReference type="SMART" id="SM00060">
    <property type="entry name" value="FN3"/>
    <property type="match status" value="1"/>
</dbReference>
<evidence type="ECO:0000313" key="3">
    <source>
        <dbReference type="EMBL" id="PVD21757.1"/>
    </source>
</evidence>
<dbReference type="OrthoDB" id="6054340at2759"/>
<feature type="domain" description="Fibronectin type-III" evidence="2">
    <location>
        <begin position="673"/>
        <end position="758"/>
    </location>
</feature>
<gene>
    <name evidence="3" type="ORF">C0Q70_17558</name>
</gene>
<accession>A0A2T7NKQ7</accession>
<name>A0A2T7NKQ7_POMCA</name>
<dbReference type="PROSITE" id="PS50853">
    <property type="entry name" value="FN3"/>
    <property type="match status" value="1"/>
</dbReference>
<evidence type="ECO:0000313" key="4">
    <source>
        <dbReference type="Proteomes" id="UP000245119"/>
    </source>
</evidence>
<reference evidence="3 4" key="1">
    <citation type="submission" date="2018-04" db="EMBL/GenBank/DDBJ databases">
        <title>The genome of golden apple snail Pomacea canaliculata provides insight into stress tolerance and invasive adaptation.</title>
        <authorList>
            <person name="Liu C."/>
            <person name="Liu B."/>
            <person name="Ren Y."/>
            <person name="Zhang Y."/>
            <person name="Wang H."/>
            <person name="Li S."/>
            <person name="Jiang F."/>
            <person name="Yin L."/>
            <person name="Zhang G."/>
            <person name="Qian W."/>
            <person name="Fan W."/>
        </authorList>
    </citation>
    <scope>NUCLEOTIDE SEQUENCE [LARGE SCALE GENOMIC DNA]</scope>
    <source>
        <strain evidence="3">SZHN2017</strain>
        <tissue evidence="3">Muscle</tissue>
    </source>
</reference>
<dbReference type="Pfam" id="PF00041">
    <property type="entry name" value="fn3"/>
    <property type="match status" value="1"/>
</dbReference>
<dbReference type="CDD" id="cd00063">
    <property type="entry name" value="FN3"/>
    <property type="match status" value="1"/>
</dbReference>
<evidence type="ECO:0000256" key="1">
    <source>
        <dbReference type="SAM" id="MobiDB-lite"/>
    </source>
</evidence>
<organism evidence="3 4">
    <name type="scientific">Pomacea canaliculata</name>
    <name type="common">Golden apple snail</name>
    <dbReference type="NCBI Taxonomy" id="400727"/>
    <lineage>
        <taxon>Eukaryota</taxon>
        <taxon>Metazoa</taxon>
        <taxon>Spiralia</taxon>
        <taxon>Lophotrochozoa</taxon>
        <taxon>Mollusca</taxon>
        <taxon>Gastropoda</taxon>
        <taxon>Caenogastropoda</taxon>
        <taxon>Architaenioglossa</taxon>
        <taxon>Ampullarioidea</taxon>
        <taxon>Ampullariidae</taxon>
        <taxon>Pomacea</taxon>
    </lineage>
</organism>